<sequence>MSLQAASRRGNAVLLWLTVSVCLLVSGAGTLSAMPGKVGVPLPKPIAALAPERSLPPQRKAALPPQDAPGEVEAPVSVDASVCALRNAKFKPMPTVEGFLKGNRDAGCGFSQAVSLIGTVGKDEIAFIPPPTLGCEFADDLSDFLAGPAARIARRVMGANLSGLRVGPGYVCRRRNNLPTGKLSEHSKGKALDITAFVLADGREISVDKDWGTQSDEAIFLKQIHAGACKAFTTVLGPDADPNHKSHFHFDSGCHGKSCTYRICQ</sequence>
<reference evidence="2 3" key="1">
    <citation type="submission" date="2024-02" db="EMBL/GenBank/DDBJ databases">
        <title>Roseibium algae sp. nov., isolated from marine alga (Grateloupia sp.), showing potential in myo-inositol conversion.</title>
        <authorList>
            <person name="Wang Y."/>
        </authorList>
    </citation>
    <scope>NUCLEOTIDE SEQUENCE [LARGE SCALE GENOMIC DNA]</scope>
    <source>
        <strain evidence="2 3">H3510</strain>
    </source>
</reference>
<dbReference type="Pfam" id="PF06904">
    <property type="entry name" value="Extensin-like_C"/>
    <property type="match status" value="1"/>
</dbReference>
<evidence type="ECO:0000313" key="2">
    <source>
        <dbReference type="EMBL" id="MEJ8474659.1"/>
    </source>
</evidence>
<dbReference type="RefSeq" id="WP_340274423.1">
    <property type="nucleotide sequence ID" value="NZ_JBAKIA010000006.1"/>
</dbReference>
<comment type="caution">
    <text evidence="2">The sequence shown here is derived from an EMBL/GenBank/DDBJ whole genome shotgun (WGS) entry which is preliminary data.</text>
</comment>
<accession>A0ABU8TKI6</accession>
<evidence type="ECO:0000259" key="1">
    <source>
        <dbReference type="Pfam" id="PF06904"/>
    </source>
</evidence>
<dbReference type="EMBL" id="JBAKIA010000006">
    <property type="protein sequence ID" value="MEJ8474659.1"/>
    <property type="molecule type" value="Genomic_DNA"/>
</dbReference>
<protein>
    <submittedName>
        <fullName evidence="2">Extensin family protein</fullName>
    </submittedName>
</protein>
<dbReference type="InterPro" id="IPR009683">
    <property type="entry name" value="Extensin-like_C"/>
</dbReference>
<name>A0ABU8TKI6_9HYPH</name>
<evidence type="ECO:0000313" key="3">
    <source>
        <dbReference type="Proteomes" id="UP001385499"/>
    </source>
</evidence>
<proteinExistence type="predicted"/>
<dbReference type="Proteomes" id="UP001385499">
    <property type="component" value="Unassembled WGS sequence"/>
</dbReference>
<keyword evidence="3" id="KW-1185">Reference proteome</keyword>
<gene>
    <name evidence="2" type="ORF">V6575_11230</name>
</gene>
<feature type="domain" description="Extensin-like C-terminal" evidence="1">
    <location>
        <begin position="103"/>
        <end position="264"/>
    </location>
</feature>
<organism evidence="2 3">
    <name type="scientific">Roseibium algae</name>
    <dbReference type="NCBI Taxonomy" id="3123038"/>
    <lineage>
        <taxon>Bacteria</taxon>
        <taxon>Pseudomonadati</taxon>
        <taxon>Pseudomonadota</taxon>
        <taxon>Alphaproteobacteria</taxon>
        <taxon>Hyphomicrobiales</taxon>
        <taxon>Stappiaceae</taxon>
        <taxon>Roseibium</taxon>
    </lineage>
</organism>